<feature type="chain" id="PRO_5037226092" description="DUF2141 domain-containing protein" evidence="1">
    <location>
        <begin position="21"/>
        <end position="140"/>
    </location>
</feature>
<proteinExistence type="predicted"/>
<reference evidence="2" key="1">
    <citation type="journal article" date="2014" name="Int. J. Syst. Evol. Microbiol.">
        <title>Complete genome sequence of Corynebacterium casei LMG S-19264T (=DSM 44701T), isolated from a smear-ripened cheese.</title>
        <authorList>
            <consortium name="US DOE Joint Genome Institute (JGI-PGF)"/>
            <person name="Walter F."/>
            <person name="Albersmeier A."/>
            <person name="Kalinowski J."/>
            <person name="Ruckert C."/>
        </authorList>
    </citation>
    <scope>NUCLEOTIDE SEQUENCE</scope>
    <source>
        <strain evidence="2">CGMCC 1.15763</strain>
    </source>
</reference>
<feature type="signal peptide" evidence="1">
    <location>
        <begin position="1"/>
        <end position="20"/>
    </location>
</feature>
<evidence type="ECO:0000256" key="1">
    <source>
        <dbReference type="SAM" id="SignalP"/>
    </source>
</evidence>
<gene>
    <name evidence="2" type="ORF">GCM10011416_01840</name>
</gene>
<name>A0A917HSN6_9FLAO</name>
<comment type="caution">
    <text evidence="2">The sequence shown here is derived from an EMBL/GenBank/DDBJ whole genome shotgun (WGS) entry which is preliminary data.</text>
</comment>
<protein>
    <recommendedName>
        <fullName evidence="4">DUF2141 domain-containing protein</fullName>
    </recommendedName>
</protein>
<dbReference type="RefSeq" id="WP_188597395.1">
    <property type="nucleotide sequence ID" value="NZ_BMJW01000001.1"/>
</dbReference>
<dbReference type="Proteomes" id="UP000633278">
    <property type="component" value="Unassembled WGS sequence"/>
</dbReference>
<sequence>MNKIYIYIFLAFVSLSNLQAQNSTANITVTVSGMKSDTGKVYIALYDKEANFLKKEMKGTIVKIEDGKASAVFKDINYGVYAVSVFHDANDNKKLDTNFLGIPKEPIGCSNKATGFMGPPRFKKAKFVVDKDIKIPVIVQ</sequence>
<keyword evidence="1" id="KW-0732">Signal</keyword>
<dbReference type="Pfam" id="PF09912">
    <property type="entry name" value="DUF2141"/>
    <property type="match status" value="1"/>
</dbReference>
<evidence type="ECO:0008006" key="4">
    <source>
        <dbReference type="Google" id="ProtNLM"/>
    </source>
</evidence>
<keyword evidence="3" id="KW-1185">Reference proteome</keyword>
<dbReference type="EMBL" id="BMJW01000001">
    <property type="protein sequence ID" value="GGG89065.1"/>
    <property type="molecule type" value="Genomic_DNA"/>
</dbReference>
<evidence type="ECO:0000313" key="2">
    <source>
        <dbReference type="EMBL" id="GGG89065.1"/>
    </source>
</evidence>
<reference evidence="2" key="2">
    <citation type="submission" date="2020-09" db="EMBL/GenBank/DDBJ databases">
        <authorList>
            <person name="Sun Q."/>
            <person name="Zhou Y."/>
        </authorList>
    </citation>
    <scope>NUCLEOTIDE SEQUENCE</scope>
    <source>
        <strain evidence="2">CGMCC 1.15763</strain>
    </source>
</reference>
<accession>A0A917HSN6</accession>
<dbReference type="AlphaFoldDB" id="A0A917HSN6"/>
<evidence type="ECO:0000313" key="3">
    <source>
        <dbReference type="Proteomes" id="UP000633278"/>
    </source>
</evidence>
<organism evidence="2 3">
    <name type="scientific">Polaribacter pacificus</name>
    <dbReference type="NCBI Taxonomy" id="1775173"/>
    <lineage>
        <taxon>Bacteria</taxon>
        <taxon>Pseudomonadati</taxon>
        <taxon>Bacteroidota</taxon>
        <taxon>Flavobacteriia</taxon>
        <taxon>Flavobacteriales</taxon>
        <taxon>Flavobacteriaceae</taxon>
    </lineage>
</organism>
<dbReference type="InterPro" id="IPR018673">
    <property type="entry name" value="DUF2141"/>
</dbReference>